<feature type="signal peptide" evidence="1">
    <location>
        <begin position="1"/>
        <end position="27"/>
    </location>
</feature>
<dbReference type="Proteomes" id="UP000231409">
    <property type="component" value="Unassembled WGS sequence"/>
</dbReference>
<proteinExistence type="predicted"/>
<evidence type="ECO:0000313" key="2">
    <source>
        <dbReference type="EMBL" id="PHQ16922.1"/>
    </source>
</evidence>
<dbReference type="AlphaFoldDB" id="A0A2G1UR21"/>
<keyword evidence="1" id="KW-0732">Signal</keyword>
<organism evidence="2 3">
    <name type="scientific">Marinobacter profundi</name>
    <dbReference type="NCBI Taxonomy" id="2666256"/>
    <lineage>
        <taxon>Bacteria</taxon>
        <taxon>Pseudomonadati</taxon>
        <taxon>Pseudomonadota</taxon>
        <taxon>Gammaproteobacteria</taxon>
        <taxon>Pseudomonadales</taxon>
        <taxon>Marinobacteraceae</taxon>
        <taxon>Marinobacter</taxon>
    </lineage>
</organism>
<reference evidence="2 3" key="1">
    <citation type="submission" date="2017-09" db="EMBL/GenBank/DDBJ databases">
        <title>The draft genome sequences of Marinobacter sp. PWS21.</title>
        <authorList>
            <person name="Cao J."/>
        </authorList>
    </citation>
    <scope>NUCLEOTIDE SEQUENCE [LARGE SCALE GENOMIC DNA]</scope>
    <source>
        <strain evidence="2 3">PWS21</strain>
    </source>
</reference>
<protein>
    <submittedName>
        <fullName evidence="2">Uncharacterized protein</fullName>
    </submittedName>
</protein>
<dbReference type="RefSeq" id="WP_099613173.1">
    <property type="nucleotide sequence ID" value="NZ_KZ319367.1"/>
</dbReference>
<feature type="chain" id="PRO_5013544878" evidence="1">
    <location>
        <begin position="28"/>
        <end position="308"/>
    </location>
</feature>
<evidence type="ECO:0000313" key="3">
    <source>
        <dbReference type="Proteomes" id="UP000231409"/>
    </source>
</evidence>
<evidence type="ECO:0000256" key="1">
    <source>
        <dbReference type="SAM" id="SignalP"/>
    </source>
</evidence>
<comment type="caution">
    <text evidence="2">The sequence shown here is derived from an EMBL/GenBank/DDBJ whole genome shotgun (WGS) entry which is preliminary data.</text>
</comment>
<name>A0A2G1UR21_9GAMM</name>
<accession>A0A2G1UR21</accession>
<dbReference type="EMBL" id="NTFH01000003">
    <property type="protein sequence ID" value="PHQ16922.1"/>
    <property type="molecule type" value="Genomic_DNA"/>
</dbReference>
<dbReference type="SUPFAM" id="SSF53850">
    <property type="entry name" value="Periplasmic binding protein-like II"/>
    <property type="match status" value="1"/>
</dbReference>
<sequence length="308" mass="34493">MVFTGSFAGRQILAVVVLLAISIPSHAAGPAPTAPTPDATSRDYVLWYRNFDSPAILALVRLALEKTPEYGGFRVLRSAVMVQERALRELTLANSTAIDIANVATNSERERKLVAIPIPIDGGLLGLRVCVTLQDKLPLFEGIQTINDLRTRGLSIGQGLHWPDTPVLSASGIRVVTHARFETLFRMLRNNRFDCFARGVSEVLYDLELENDPALVIEPNLLIAYPMPSYFFVRQQDHETAQRLQLGMERAIQDGSFQDFLQQYYQTAVERLDLASRTMLVLENPYLSEDSQSIGRTALKALRERIHR</sequence>
<keyword evidence="3" id="KW-1185">Reference proteome</keyword>
<gene>
    <name evidence="2" type="ORF">CLH61_02860</name>
</gene>